<name>A0AAD7GBX3_MYCRO</name>
<evidence type="ECO:0000256" key="1">
    <source>
        <dbReference type="SAM" id="SignalP"/>
    </source>
</evidence>
<dbReference type="Proteomes" id="UP001221757">
    <property type="component" value="Unassembled WGS sequence"/>
</dbReference>
<sequence>MALKAIAAVLLLLCASGVASAQKAVYPHFMVGIVENYTVDDWKADMADAKAIDIDGFALNCAPSRVDSYTPKQLSNAYQAAGESDFKVFISFDFAYCQNGTYEFCSRFIYDTVLIISTLQNYSSLPGQAKYDGGAIASTFLGEFFDWAPVKAVLNVTALPNMEDPIQVTELKTSFDGAFSWYAWPTDGGNSIIPGPMTTIWDDKFVLWLTGRPYMLIADRWEQILAIQPQLVEIISWNDFGESHYISGPQPNHSDDGSSQWAAGMPHDAWRRIMKPYIAAYKAGASTPTVDADGLVYWYRPTPKDISCTNDTLPAPNGISLLTDVVFVTTMLTAPATLTVTSGSLPPVSMNINAGIVTNNFTMGVGTQTFEVNRNGAKILGGDGG</sequence>
<gene>
    <name evidence="2" type="ORF">B0H17DRAFT_1140442</name>
</gene>
<feature type="chain" id="PRO_5042117402" evidence="1">
    <location>
        <begin position="22"/>
        <end position="385"/>
    </location>
</feature>
<organism evidence="2 3">
    <name type="scientific">Mycena rosella</name>
    <name type="common">Pink bonnet</name>
    <name type="synonym">Agaricus rosellus</name>
    <dbReference type="NCBI Taxonomy" id="1033263"/>
    <lineage>
        <taxon>Eukaryota</taxon>
        <taxon>Fungi</taxon>
        <taxon>Dikarya</taxon>
        <taxon>Basidiomycota</taxon>
        <taxon>Agaricomycotina</taxon>
        <taxon>Agaricomycetes</taxon>
        <taxon>Agaricomycetidae</taxon>
        <taxon>Agaricales</taxon>
        <taxon>Marasmiineae</taxon>
        <taxon>Mycenaceae</taxon>
        <taxon>Mycena</taxon>
    </lineage>
</organism>
<comment type="caution">
    <text evidence="2">The sequence shown here is derived from an EMBL/GenBank/DDBJ whole genome shotgun (WGS) entry which is preliminary data.</text>
</comment>
<dbReference type="GO" id="GO:0051118">
    <property type="term" value="F:glucan endo-1,3-alpha-glucosidase activity"/>
    <property type="evidence" value="ECO:0007669"/>
    <property type="project" value="InterPro"/>
</dbReference>
<reference evidence="2" key="1">
    <citation type="submission" date="2023-03" db="EMBL/GenBank/DDBJ databases">
        <title>Massive genome expansion in bonnet fungi (Mycena s.s.) driven by repeated elements and novel gene families across ecological guilds.</title>
        <authorList>
            <consortium name="Lawrence Berkeley National Laboratory"/>
            <person name="Harder C.B."/>
            <person name="Miyauchi S."/>
            <person name="Viragh M."/>
            <person name="Kuo A."/>
            <person name="Thoen E."/>
            <person name="Andreopoulos B."/>
            <person name="Lu D."/>
            <person name="Skrede I."/>
            <person name="Drula E."/>
            <person name="Henrissat B."/>
            <person name="Morin E."/>
            <person name="Kohler A."/>
            <person name="Barry K."/>
            <person name="LaButti K."/>
            <person name="Morin E."/>
            <person name="Salamov A."/>
            <person name="Lipzen A."/>
            <person name="Mereny Z."/>
            <person name="Hegedus B."/>
            <person name="Baldrian P."/>
            <person name="Stursova M."/>
            <person name="Weitz H."/>
            <person name="Taylor A."/>
            <person name="Grigoriev I.V."/>
            <person name="Nagy L.G."/>
            <person name="Martin F."/>
            <person name="Kauserud H."/>
        </authorList>
    </citation>
    <scope>NUCLEOTIDE SEQUENCE</scope>
    <source>
        <strain evidence="2">CBHHK067</strain>
    </source>
</reference>
<proteinExistence type="predicted"/>
<keyword evidence="3" id="KW-1185">Reference proteome</keyword>
<evidence type="ECO:0000313" key="2">
    <source>
        <dbReference type="EMBL" id="KAJ7675128.1"/>
    </source>
</evidence>
<protein>
    <submittedName>
        <fullName evidence="2">Glycoside hydrolase</fullName>
    </submittedName>
</protein>
<dbReference type="AlphaFoldDB" id="A0AAD7GBX3"/>
<dbReference type="Gene3D" id="3.20.20.80">
    <property type="entry name" value="Glycosidases"/>
    <property type="match status" value="1"/>
</dbReference>
<dbReference type="CDD" id="cd11577">
    <property type="entry name" value="GH71"/>
    <property type="match status" value="1"/>
</dbReference>
<dbReference type="Pfam" id="PF03659">
    <property type="entry name" value="Glyco_hydro_71"/>
    <property type="match status" value="1"/>
</dbReference>
<accession>A0AAD7GBX3</accession>
<dbReference type="InterPro" id="IPR005197">
    <property type="entry name" value="Glyco_hydro_71"/>
</dbReference>
<feature type="signal peptide" evidence="1">
    <location>
        <begin position="1"/>
        <end position="21"/>
    </location>
</feature>
<dbReference type="EMBL" id="JARKIE010000152">
    <property type="protein sequence ID" value="KAJ7675128.1"/>
    <property type="molecule type" value="Genomic_DNA"/>
</dbReference>
<evidence type="ECO:0000313" key="3">
    <source>
        <dbReference type="Proteomes" id="UP001221757"/>
    </source>
</evidence>
<keyword evidence="1" id="KW-0732">Signal</keyword>
<keyword evidence="2" id="KW-0378">Hydrolase</keyword>